<dbReference type="SMART" id="SM00301">
    <property type="entry name" value="DM"/>
    <property type="match status" value="1"/>
</dbReference>
<dbReference type="GO" id="GO:0005634">
    <property type="term" value="C:nucleus"/>
    <property type="evidence" value="ECO:0007669"/>
    <property type="project" value="UniProtKB-SubCell"/>
</dbReference>
<dbReference type="InterPro" id="IPR029071">
    <property type="entry name" value="Ubiquitin-like_domsf"/>
</dbReference>
<dbReference type="GO" id="GO:0036503">
    <property type="term" value="P:ERAD pathway"/>
    <property type="evidence" value="ECO:0007669"/>
    <property type="project" value="TreeGrafter"/>
</dbReference>
<keyword evidence="6 8" id="KW-0238">DNA-binding</keyword>
<dbReference type="InterPro" id="IPR036407">
    <property type="entry name" value="DM_DNA-bd_sf"/>
</dbReference>
<keyword evidence="13" id="KW-1185">Reference proteome</keyword>
<evidence type="ECO:0000256" key="5">
    <source>
        <dbReference type="ARBA" id="ARBA00022833"/>
    </source>
</evidence>
<dbReference type="InterPro" id="IPR046472">
    <property type="entry name" value="DMRT5_1_DMB_dom"/>
</dbReference>
<feature type="domain" description="UBX" evidence="10">
    <location>
        <begin position="573"/>
        <end position="654"/>
    </location>
</feature>
<dbReference type="InterPro" id="IPR036249">
    <property type="entry name" value="Thioredoxin-like_sf"/>
</dbReference>
<comment type="similarity">
    <text evidence="2">Belongs to the DMRT family.</text>
</comment>
<reference evidence="12" key="1">
    <citation type="submission" date="2025-08" db="UniProtKB">
        <authorList>
            <consortium name="Ensembl"/>
        </authorList>
    </citation>
    <scope>IDENTIFICATION</scope>
</reference>
<gene>
    <name evidence="12" type="primary">DMRTA2</name>
</gene>
<feature type="compositionally biased region" description="Basic and acidic residues" evidence="9">
    <location>
        <begin position="505"/>
        <end position="515"/>
    </location>
</feature>
<dbReference type="Pfam" id="PF00751">
    <property type="entry name" value="DM"/>
    <property type="match status" value="1"/>
</dbReference>
<comment type="subcellular location">
    <subcellularLocation>
        <location evidence="1">Endoplasmic reticulum</location>
    </subcellularLocation>
    <subcellularLocation>
        <location evidence="8">Nucleus</location>
    </subcellularLocation>
</comment>
<dbReference type="FunFam" id="1.10.8.10:FF:000045">
    <property type="entry name" value="Putative FAS-associated factor 1"/>
    <property type="match status" value="1"/>
</dbReference>
<dbReference type="Pfam" id="PF03474">
    <property type="entry name" value="DMA"/>
    <property type="match status" value="1"/>
</dbReference>
<keyword evidence="7 8" id="KW-0539">Nucleus</keyword>
<dbReference type="CDD" id="cd17129">
    <property type="entry name" value="Ubl1_FAF1"/>
    <property type="match status" value="1"/>
</dbReference>
<dbReference type="Gene3D" id="3.10.20.90">
    <property type="entry name" value="Phosphatidylinositol 3-kinase Catalytic Subunit, Chain A, domain 1"/>
    <property type="match status" value="3"/>
</dbReference>
<feature type="domain" description="DM" evidence="11">
    <location>
        <begin position="665"/>
        <end position="712"/>
    </location>
</feature>
<dbReference type="InterPro" id="IPR009060">
    <property type="entry name" value="UBA-like_sf"/>
</dbReference>
<dbReference type="Proteomes" id="UP000694569">
    <property type="component" value="Unplaced"/>
</dbReference>
<dbReference type="Pfam" id="PF00789">
    <property type="entry name" value="UBX"/>
    <property type="match status" value="1"/>
</dbReference>
<dbReference type="Gene3D" id="4.10.1040.10">
    <property type="entry name" value="DM DNA-binding domain"/>
    <property type="match status" value="1"/>
</dbReference>
<dbReference type="CDD" id="cd14413">
    <property type="entry name" value="UBA_FAF1"/>
    <property type="match status" value="1"/>
</dbReference>
<keyword evidence="4" id="KW-0256">Endoplasmic reticulum</keyword>
<protein>
    <submittedName>
        <fullName evidence="12">DMRT like family A2</fullName>
    </submittedName>
</protein>
<dbReference type="CDD" id="cd02990">
    <property type="entry name" value="UAS_FAF1"/>
    <property type="match status" value="1"/>
</dbReference>
<dbReference type="FunFam" id="3.10.20.90:FF:000089">
    <property type="entry name" value="Fas associated factor 1"/>
    <property type="match status" value="1"/>
</dbReference>
<dbReference type="Ensembl" id="ENSLLET00000048376.1">
    <property type="protein sequence ID" value="ENSLLEP00000046535.1"/>
    <property type="gene ID" value="ENSLLEG00000029483.1"/>
</dbReference>
<accession>A0A8C5R2B6</accession>
<evidence type="ECO:0000256" key="4">
    <source>
        <dbReference type="ARBA" id="ARBA00022824"/>
    </source>
</evidence>
<dbReference type="PANTHER" id="PTHR23322">
    <property type="entry name" value="FAS-ASSOCIATED PROTEIN"/>
    <property type="match status" value="1"/>
</dbReference>
<feature type="region of interest" description="Disordered" evidence="9">
    <location>
        <begin position="777"/>
        <end position="873"/>
    </location>
</feature>
<dbReference type="Gene3D" id="1.10.8.10">
    <property type="entry name" value="DNA helicase RuvA subunit, C-terminal domain"/>
    <property type="match status" value="1"/>
</dbReference>
<name>A0A8C5R2B6_9ANUR</name>
<dbReference type="FunFam" id="3.40.30.10:FF:000061">
    <property type="entry name" value="Fas associated factor 1"/>
    <property type="match status" value="1"/>
</dbReference>
<dbReference type="InterPro" id="IPR050730">
    <property type="entry name" value="UBX_domain-protein"/>
</dbReference>
<feature type="region of interest" description="Disordered" evidence="9">
    <location>
        <begin position="67"/>
        <end position="88"/>
    </location>
</feature>
<dbReference type="CDD" id="cd17130">
    <property type="entry name" value="Ubl2_FAF1"/>
    <property type="match status" value="1"/>
</dbReference>
<evidence type="ECO:0000259" key="10">
    <source>
        <dbReference type="PROSITE" id="PS50033"/>
    </source>
</evidence>
<dbReference type="SUPFAM" id="SSF54236">
    <property type="entry name" value="Ubiquitin-like"/>
    <property type="match status" value="3"/>
</dbReference>
<evidence type="ECO:0000313" key="13">
    <source>
        <dbReference type="Proteomes" id="UP000694569"/>
    </source>
</evidence>
<feature type="compositionally biased region" description="Low complexity" evidence="9">
    <location>
        <begin position="801"/>
        <end position="812"/>
    </location>
</feature>
<dbReference type="InterPro" id="IPR006577">
    <property type="entry name" value="UAS"/>
</dbReference>
<evidence type="ECO:0000256" key="1">
    <source>
        <dbReference type="ARBA" id="ARBA00004240"/>
    </source>
</evidence>
<dbReference type="PROSITE" id="PS50809">
    <property type="entry name" value="DM_2"/>
    <property type="match status" value="1"/>
</dbReference>
<evidence type="ECO:0000256" key="6">
    <source>
        <dbReference type="ARBA" id="ARBA00023125"/>
    </source>
</evidence>
<dbReference type="InterPro" id="IPR001012">
    <property type="entry name" value="UBX_dom"/>
</dbReference>
<dbReference type="GO" id="GO:0005783">
    <property type="term" value="C:endoplasmic reticulum"/>
    <property type="evidence" value="ECO:0007669"/>
    <property type="project" value="UniProtKB-SubCell"/>
</dbReference>
<dbReference type="PROSITE" id="PS40000">
    <property type="entry name" value="DM_1"/>
    <property type="match status" value="1"/>
</dbReference>
<proteinExistence type="inferred from homology"/>
<keyword evidence="5 8" id="KW-0862">Zinc</keyword>
<dbReference type="SUPFAM" id="SSF46934">
    <property type="entry name" value="UBA-like"/>
    <property type="match status" value="1"/>
</dbReference>
<evidence type="ECO:0000256" key="9">
    <source>
        <dbReference type="SAM" id="MobiDB-lite"/>
    </source>
</evidence>
<dbReference type="InterPro" id="IPR005173">
    <property type="entry name" value="DMA"/>
</dbReference>
<reference evidence="12" key="2">
    <citation type="submission" date="2025-09" db="UniProtKB">
        <authorList>
            <consortium name="Ensembl"/>
        </authorList>
    </citation>
    <scope>IDENTIFICATION</scope>
</reference>
<dbReference type="GO" id="GO:0006355">
    <property type="term" value="P:regulation of DNA-templated transcription"/>
    <property type="evidence" value="ECO:0007669"/>
    <property type="project" value="InterPro"/>
</dbReference>
<dbReference type="SMART" id="SM00594">
    <property type="entry name" value="UAS"/>
    <property type="match status" value="1"/>
</dbReference>
<dbReference type="PANTHER" id="PTHR23322:SF96">
    <property type="entry name" value="FAS-ASSOCIATED FACTOR 1"/>
    <property type="match status" value="1"/>
</dbReference>
<dbReference type="FunFam" id="4.10.1040.10:FF:000001">
    <property type="entry name" value="doublesex- and mab-3-related transcription factor 1"/>
    <property type="match status" value="1"/>
</dbReference>
<dbReference type="Gene3D" id="3.40.30.10">
    <property type="entry name" value="Glutaredoxin"/>
    <property type="match status" value="1"/>
</dbReference>
<feature type="region of interest" description="Disordered" evidence="9">
    <location>
        <begin position="495"/>
        <end position="515"/>
    </location>
</feature>
<dbReference type="GO" id="GO:0051059">
    <property type="term" value="F:NF-kappaB binding"/>
    <property type="evidence" value="ECO:0007669"/>
    <property type="project" value="TreeGrafter"/>
</dbReference>
<feature type="region of interest" description="Disordered" evidence="9">
    <location>
        <begin position="560"/>
        <end position="582"/>
    </location>
</feature>
<dbReference type="SMART" id="SM00166">
    <property type="entry name" value="UBX"/>
    <property type="match status" value="1"/>
</dbReference>
<sequence length="1054" mass="116375">MASNTDREMILADFQACTGIENIDEAITLLEQNNWDLVAAINGVIPQENGILQSEFSAETIQGPVFGPAAQMSTSTSTASPPSSSAFRSVLPSRPAIERLSRMLDFKVEYRDRTVDVVLDDGCTVGDIKQILENELQVPASKMLLKGWKCGEVEDTTVLRGLHLPKTSNLYVLTPELPLSSVPGQTSALQESLNQNYLLIITHREVQRDYSLHFSGSCTIQEVKRNVYDLTSIPVRHQIWEGWPPSVTDDSVMLASSGISFPCHRLTVSRRTSPVQTREQSEEQCADIHMISDSDGEDFEDATEFGVDDGEIFGMASSSALTKSPMMPENADNEADALLQFTAEFSSRYGECHPVFFIGSLEASFQEAFYGKARDRKLLAVYLHHDESVLANVFCSQMLCAESIVSYLSQNFITWAWDMTREANKARFLTLCTRHFGSVVTQTVRSQKTDQFPLLLIIMGKRSSNEVLNVIQGNTSVDELMMRLISAMELFSAQQQEDIKDEDEREARENVKREQDEAYRLSLEADRAKREAAEKEMAEQYRLEQIRKEQEEEKEAIRLSLEQSLPPEPQEEHNEPQSKLRIRTPSGEFLERRFLGSDSLQVVFDFVASKGYPCHEFKLLSTFPRKDVPQTHTTTSIPVTVAGTLLRGPQLLLRAAEKYPRTPKCARCRNHGVVSALKGHKRYCRWKDCMCAKCTLIAERQRVMAAQVALRRQQAQEENEARELQLLYGTAEGLALAAANGIIPPRPAYEVFGTVCTEGGTEAKIQKFDLFPKNLIPRSATPQQLPSGSKHVTPDSESVTGSAPGASSPEGRPGSGSENGDGESFLSSPIAKALKEGEDSPSSISPLGSESGSDGEKDEQDPSSSSSARQRTPIGILTRVFPTQKRSVLELVLQGCGGDVVQAIEQILNNRGQDKSDDAWSRDGTLQSLQPSVSTTHRPLIAGAITPAIGTIGSRSAFSPLQPNAAHFGTDTNAYQLGGHIGLNPLRLAYSAHSRGLAFMTPYSTAGFMPTLGFRPPMDYAFSDLMRDRANVHKDQVYTNGLYGPVVNNSSEKQ</sequence>
<dbReference type="GO" id="GO:0046872">
    <property type="term" value="F:metal ion binding"/>
    <property type="evidence" value="ECO:0007669"/>
    <property type="project" value="UniProtKB-KW"/>
</dbReference>
<evidence type="ECO:0000256" key="3">
    <source>
        <dbReference type="ARBA" id="ARBA00022723"/>
    </source>
</evidence>
<dbReference type="InterPro" id="IPR049483">
    <property type="entry name" value="FAF1_2-like_UAS"/>
</dbReference>
<evidence type="ECO:0000256" key="7">
    <source>
        <dbReference type="ARBA" id="ARBA00023242"/>
    </source>
</evidence>
<dbReference type="OrthoDB" id="1920064at2759"/>
<dbReference type="AlphaFoldDB" id="A0A8C5R2B6"/>
<dbReference type="SUPFAM" id="SSF82927">
    <property type="entry name" value="Cysteine-rich DNA binding domain, (DM domain)"/>
    <property type="match status" value="1"/>
</dbReference>
<dbReference type="Pfam" id="PF14555">
    <property type="entry name" value="UBA_4"/>
    <property type="match status" value="1"/>
</dbReference>
<dbReference type="GeneTree" id="ENSGT00940000161649"/>
<feature type="compositionally biased region" description="Low complexity" evidence="9">
    <location>
        <begin position="840"/>
        <end position="852"/>
    </location>
</feature>
<dbReference type="Pfam" id="PF21021">
    <property type="entry name" value="FAF1"/>
    <property type="match status" value="1"/>
</dbReference>
<feature type="compositionally biased region" description="Low complexity" evidence="9">
    <location>
        <begin position="73"/>
        <end position="86"/>
    </location>
</feature>
<dbReference type="GO" id="GO:0043130">
    <property type="term" value="F:ubiquitin binding"/>
    <property type="evidence" value="ECO:0007669"/>
    <property type="project" value="TreeGrafter"/>
</dbReference>
<organism evidence="12 13">
    <name type="scientific">Leptobrachium leishanense</name>
    <name type="common">Leishan spiny toad</name>
    <dbReference type="NCBI Taxonomy" id="445787"/>
    <lineage>
        <taxon>Eukaryota</taxon>
        <taxon>Metazoa</taxon>
        <taxon>Chordata</taxon>
        <taxon>Craniata</taxon>
        <taxon>Vertebrata</taxon>
        <taxon>Euteleostomi</taxon>
        <taxon>Amphibia</taxon>
        <taxon>Batrachia</taxon>
        <taxon>Anura</taxon>
        <taxon>Pelobatoidea</taxon>
        <taxon>Megophryidae</taxon>
        <taxon>Leptobrachium</taxon>
    </lineage>
</organism>
<dbReference type="InterPro" id="IPR001275">
    <property type="entry name" value="DM_DNA-bd"/>
</dbReference>
<evidence type="ECO:0000313" key="12">
    <source>
        <dbReference type="Ensembl" id="ENSLLEP00000046535.1"/>
    </source>
</evidence>
<evidence type="ECO:0000259" key="11">
    <source>
        <dbReference type="PROSITE" id="PS50809"/>
    </source>
</evidence>
<dbReference type="SUPFAM" id="SSF52833">
    <property type="entry name" value="Thioredoxin-like"/>
    <property type="match status" value="1"/>
</dbReference>
<evidence type="ECO:0000256" key="8">
    <source>
        <dbReference type="PROSITE-ProRule" id="PRU00070"/>
    </source>
</evidence>
<evidence type="ECO:0000256" key="2">
    <source>
        <dbReference type="ARBA" id="ARBA00006834"/>
    </source>
</evidence>
<keyword evidence="3 8" id="KW-0479">Metal-binding</keyword>
<dbReference type="PROSITE" id="PS50033">
    <property type="entry name" value="UBX"/>
    <property type="match status" value="1"/>
</dbReference>
<dbReference type="Pfam" id="PF20624">
    <property type="entry name" value="DMRT5_DMB"/>
    <property type="match status" value="1"/>
</dbReference>
<dbReference type="GO" id="GO:0043565">
    <property type="term" value="F:sequence-specific DNA binding"/>
    <property type="evidence" value="ECO:0007669"/>
    <property type="project" value="InterPro"/>
</dbReference>
<dbReference type="InterPro" id="IPR044541">
    <property type="entry name" value="FAF1_UBA"/>
</dbReference>
<feature type="DNA-binding region" description="DM" evidence="8">
    <location>
        <begin position="665"/>
        <end position="712"/>
    </location>
</feature>